<dbReference type="PROSITE" id="PS51257">
    <property type="entry name" value="PROKAR_LIPOPROTEIN"/>
    <property type="match status" value="1"/>
</dbReference>
<gene>
    <name evidence="3" type="ORF">JD82_02356</name>
</gene>
<evidence type="ECO:0000313" key="4">
    <source>
        <dbReference type="Proteomes" id="UP000317303"/>
    </source>
</evidence>
<evidence type="ECO:0008006" key="5">
    <source>
        <dbReference type="Google" id="ProtNLM"/>
    </source>
</evidence>
<protein>
    <recommendedName>
        <fullName evidence="5">Lipoprotein</fullName>
    </recommendedName>
</protein>
<feature type="signal peptide" evidence="2">
    <location>
        <begin position="1"/>
        <end position="26"/>
    </location>
</feature>
<evidence type="ECO:0000256" key="2">
    <source>
        <dbReference type="SAM" id="SignalP"/>
    </source>
</evidence>
<keyword evidence="2" id="KW-0732">Signal</keyword>
<organism evidence="3 4">
    <name type="scientific">Prauserella rugosa</name>
    <dbReference type="NCBI Taxonomy" id="43354"/>
    <lineage>
        <taxon>Bacteria</taxon>
        <taxon>Bacillati</taxon>
        <taxon>Actinomycetota</taxon>
        <taxon>Actinomycetes</taxon>
        <taxon>Pseudonocardiales</taxon>
        <taxon>Pseudonocardiaceae</taxon>
        <taxon>Prauserella</taxon>
    </lineage>
</organism>
<dbReference type="RefSeq" id="WP_030534259.1">
    <property type="nucleotide sequence ID" value="NZ_JOIJ01000027.1"/>
</dbReference>
<dbReference type="OrthoDB" id="3427828at2"/>
<feature type="region of interest" description="Disordered" evidence="1">
    <location>
        <begin position="259"/>
        <end position="281"/>
    </location>
</feature>
<dbReference type="EMBL" id="VLJV01000001">
    <property type="protein sequence ID" value="TWH20510.1"/>
    <property type="molecule type" value="Genomic_DNA"/>
</dbReference>
<feature type="chain" id="PRO_5024865806" description="Lipoprotein" evidence="2">
    <location>
        <begin position="27"/>
        <end position="281"/>
    </location>
</feature>
<proteinExistence type="predicted"/>
<evidence type="ECO:0000256" key="1">
    <source>
        <dbReference type="SAM" id="MobiDB-lite"/>
    </source>
</evidence>
<dbReference type="AlphaFoldDB" id="A0A660CA73"/>
<keyword evidence="4" id="KW-1185">Reference proteome</keyword>
<dbReference type="InterPro" id="IPR029046">
    <property type="entry name" value="LolA/LolB/LppX"/>
</dbReference>
<name>A0A660CA73_9PSEU</name>
<accession>A0A660CA73</accession>
<reference evidence="3 4" key="1">
    <citation type="submission" date="2019-07" db="EMBL/GenBank/DDBJ databases">
        <title>R&amp;d 2014.</title>
        <authorList>
            <person name="Klenk H.-P."/>
        </authorList>
    </citation>
    <scope>NUCLEOTIDE SEQUENCE [LARGE SCALE GENOMIC DNA]</scope>
    <source>
        <strain evidence="3 4">DSM 43194</strain>
    </source>
</reference>
<dbReference type="Gene3D" id="2.50.20.20">
    <property type="match status" value="1"/>
</dbReference>
<comment type="caution">
    <text evidence="3">The sequence shown here is derived from an EMBL/GenBank/DDBJ whole genome shotgun (WGS) entry which is preliminary data.</text>
</comment>
<dbReference type="Proteomes" id="UP000317303">
    <property type="component" value="Unassembled WGS sequence"/>
</dbReference>
<dbReference type="SUPFAM" id="SSF89392">
    <property type="entry name" value="Prokaryotic lipoproteins and lipoprotein localization factors"/>
    <property type="match status" value="1"/>
</dbReference>
<sequence>MRKTSLVAGAAALLLVLSGCGGNDSADGGNGNGGNGSGDAGAVGQLFSDAGQLADTASQNTSDKKSAKFDMVMKMGQQQITYDGEGEFTAEPKVKMTMDMGGQKVETIMIGQTMYMQMGQGGQYMKMDVGELTGQQGGAQAAEMNDPTKLLEFAKKAGEITDSEETTVEGQQATHYTIDLDFAKMADEMGALTGAAGEQLKGVDANVPMEVWLNSEDLPIKMTMDMSELMKQAMEQAGGGANQMAAGGMTMEMNYRDWGTPVNIEEPPADQVQDAPAGLPN</sequence>
<evidence type="ECO:0000313" key="3">
    <source>
        <dbReference type="EMBL" id="TWH20510.1"/>
    </source>
</evidence>